<name>A0A2U2JDX7_9FLAO</name>
<feature type="transmembrane region" description="Helical" evidence="1">
    <location>
        <begin position="38"/>
        <end position="68"/>
    </location>
</feature>
<evidence type="ECO:0000256" key="1">
    <source>
        <dbReference type="SAM" id="Phobius"/>
    </source>
</evidence>
<dbReference type="OrthoDB" id="1202725at2"/>
<dbReference type="AlphaFoldDB" id="A0A2U2JDX7"/>
<dbReference type="EMBL" id="QFFG01000001">
    <property type="protein sequence ID" value="PWG06563.1"/>
    <property type="molecule type" value="Genomic_DNA"/>
</dbReference>
<evidence type="ECO:0000313" key="3">
    <source>
        <dbReference type="Proteomes" id="UP000245670"/>
    </source>
</evidence>
<protein>
    <submittedName>
        <fullName evidence="2">Uncharacterized protein</fullName>
    </submittedName>
</protein>
<organism evidence="2 3">
    <name type="scientific">Polaribacter aquimarinus</name>
    <dbReference type="NCBI Taxonomy" id="2100726"/>
    <lineage>
        <taxon>Bacteria</taxon>
        <taxon>Pseudomonadati</taxon>
        <taxon>Bacteroidota</taxon>
        <taxon>Flavobacteriia</taxon>
        <taxon>Flavobacteriales</taxon>
        <taxon>Flavobacteriaceae</taxon>
    </lineage>
</organism>
<keyword evidence="1" id="KW-1133">Transmembrane helix</keyword>
<dbReference type="Proteomes" id="UP000245670">
    <property type="component" value="Unassembled WGS sequence"/>
</dbReference>
<sequence length="139" mass="16255">MNSTSRIMPILLKASFMATVLFWTIILSEVSMNDSFMVAIIIFSYIPIFIVCSLFILFTIVPILFFDTKDLNSSEMFHKYFPYYSIIIFGISFFFIILSNFDKVISAFYITAFFTLMQSWIWICKTPTSEKGKTNWENS</sequence>
<reference evidence="2 3" key="1">
    <citation type="submission" date="2018-05" db="EMBL/GenBank/DDBJ databases">
        <title>Polaribacter aquimarinus sp. nov., isolated from sediment in a sediment of sea.</title>
        <authorList>
            <person name="Lu D."/>
        </authorList>
    </citation>
    <scope>NUCLEOTIDE SEQUENCE [LARGE SCALE GENOMIC DNA]</scope>
    <source>
        <strain evidence="2 3">ZY113</strain>
    </source>
</reference>
<comment type="caution">
    <text evidence="2">The sequence shown here is derived from an EMBL/GenBank/DDBJ whole genome shotgun (WGS) entry which is preliminary data.</text>
</comment>
<keyword evidence="3" id="KW-1185">Reference proteome</keyword>
<feature type="transmembrane region" description="Helical" evidence="1">
    <location>
        <begin position="80"/>
        <end position="98"/>
    </location>
</feature>
<dbReference type="RefSeq" id="WP_109403471.1">
    <property type="nucleotide sequence ID" value="NZ_QFFG01000001.1"/>
</dbReference>
<gene>
    <name evidence="2" type="ORF">DIS07_01635</name>
</gene>
<evidence type="ECO:0000313" key="2">
    <source>
        <dbReference type="EMBL" id="PWG06563.1"/>
    </source>
</evidence>
<keyword evidence="1" id="KW-0472">Membrane</keyword>
<feature type="transmembrane region" description="Helical" evidence="1">
    <location>
        <begin position="7"/>
        <end position="26"/>
    </location>
</feature>
<accession>A0A2U2JDX7</accession>
<proteinExistence type="predicted"/>
<feature type="transmembrane region" description="Helical" evidence="1">
    <location>
        <begin position="104"/>
        <end position="123"/>
    </location>
</feature>
<keyword evidence="1" id="KW-0812">Transmembrane</keyword>